<evidence type="ECO:0000256" key="1">
    <source>
        <dbReference type="SAM" id="Coils"/>
    </source>
</evidence>
<keyword evidence="1" id="KW-0175">Coiled coil</keyword>
<keyword evidence="4" id="KW-1185">Reference proteome</keyword>
<feature type="compositionally biased region" description="Low complexity" evidence="2">
    <location>
        <begin position="489"/>
        <end position="498"/>
    </location>
</feature>
<dbReference type="Proteomes" id="UP000504638">
    <property type="component" value="Unplaced"/>
</dbReference>
<accession>A0A6G1FRM7</accession>
<dbReference type="GeneID" id="54420961"/>
<evidence type="ECO:0000313" key="3">
    <source>
        <dbReference type="EMBL" id="KAF1808370.1"/>
    </source>
</evidence>
<feature type="compositionally biased region" description="Low complexity" evidence="2">
    <location>
        <begin position="298"/>
        <end position="326"/>
    </location>
</feature>
<feature type="region of interest" description="Disordered" evidence="2">
    <location>
        <begin position="344"/>
        <end position="520"/>
    </location>
</feature>
<dbReference type="EMBL" id="ML975185">
    <property type="protein sequence ID" value="KAF1808370.1"/>
    <property type="molecule type" value="Genomic_DNA"/>
</dbReference>
<reference evidence="5" key="2">
    <citation type="submission" date="2020-04" db="EMBL/GenBank/DDBJ databases">
        <authorList>
            <consortium name="NCBI Genome Project"/>
        </authorList>
    </citation>
    <scope>NUCLEOTIDE SEQUENCE</scope>
    <source>
        <strain evidence="5">CBS 781.70</strain>
    </source>
</reference>
<feature type="coiled-coil region" evidence="1">
    <location>
        <begin position="13"/>
        <end position="183"/>
    </location>
</feature>
<proteinExistence type="predicted"/>
<protein>
    <submittedName>
        <fullName evidence="3 5">Uncharacterized protein</fullName>
    </submittedName>
</protein>
<reference evidence="5" key="3">
    <citation type="submission" date="2025-04" db="UniProtKB">
        <authorList>
            <consortium name="RefSeq"/>
        </authorList>
    </citation>
    <scope>IDENTIFICATION</scope>
    <source>
        <strain evidence="5">CBS 781.70</strain>
    </source>
</reference>
<feature type="compositionally biased region" description="Low complexity" evidence="2">
    <location>
        <begin position="424"/>
        <end position="442"/>
    </location>
</feature>
<evidence type="ECO:0000256" key="2">
    <source>
        <dbReference type="SAM" id="MobiDB-lite"/>
    </source>
</evidence>
<sequence length="520" mass="56622">MANHEDYPMSRDVDTLQAEIRELHSQLADAEAIRNERNLLKKAAEELREHIEAALSQMSKCQANEKASQNTASRLEAHLEEANAQKLDVLEHNHELQIALRERDRKLKELHAENRTLKKTQEGDGVGLKKVDSLQQVSEAVHSRLQDEFRVASTRVKDLERRLADAETKAKVLQTEKDQVTALLHNEIRRQTFQTNQEYPVSSPLGAKTDLAASIAEVQARVQDMITSTESGTTYNAPYQTETDPMKRIAQLEKEIDYHLKDIVLYKLDVKGYRKDLRRANSKIQKLKQHLGSGPAMSQQPSITSINSTSTTTTTASSASSPSTTSKAAAMGLGLSIATSSHIPTVLPRSDDGHAFTGTSFPDPGPSSHPRPYPHHPTSHPASIHRIPFVPTTHDPPPAAAHNTKRTFRPVTPPPASSFQAFASRSPLPSPGGRSASRGPHPCNGGDGGRPHASSVGEGRREAEARGPETKLVRPRRSMSESTMKGVDGTMASGSAGSTPGGQGGPSVWETVMGLRGRGR</sequence>
<dbReference type="OrthoDB" id="5431474at2759"/>
<organism evidence="3">
    <name type="scientific">Eremomyces bilateralis CBS 781.70</name>
    <dbReference type="NCBI Taxonomy" id="1392243"/>
    <lineage>
        <taxon>Eukaryota</taxon>
        <taxon>Fungi</taxon>
        <taxon>Dikarya</taxon>
        <taxon>Ascomycota</taxon>
        <taxon>Pezizomycotina</taxon>
        <taxon>Dothideomycetes</taxon>
        <taxon>Dothideomycetes incertae sedis</taxon>
        <taxon>Eremomycetales</taxon>
        <taxon>Eremomycetaceae</taxon>
        <taxon>Eremomyces</taxon>
    </lineage>
</organism>
<reference evidence="3 5" key="1">
    <citation type="submission" date="2020-01" db="EMBL/GenBank/DDBJ databases">
        <authorList>
            <consortium name="DOE Joint Genome Institute"/>
            <person name="Haridas S."/>
            <person name="Albert R."/>
            <person name="Binder M."/>
            <person name="Bloem J."/>
            <person name="Labutti K."/>
            <person name="Salamov A."/>
            <person name="Andreopoulos B."/>
            <person name="Baker S.E."/>
            <person name="Barry K."/>
            <person name="Bills G."/>
            <person name="Bluhm B.H."/>
            <person name="Cannon C."/>
            <person name="Castanera R."/>
            <person name="Culley D.E."/>
            <person name="Daum C."/>
            <person name="Ezra D."/>
            <person name="Gonzalez J.B."/>
            <person name="Henrissat B."/>
            <person name="Kuo A."/>
            <person name="Liang C."/>
            <person name="Lipzen A."/>
            <person name="Lutzoni F."/>
            <person name="Magnuson J."/>
            <person name="Mondo S."/>
            <person name="Nolan M."/>
            <person name="Ohm R."/>
            <person name="Pangilinan J."/>
            <person name="Park H.-J."/>
            <person name="Ramirez L."/>
            <person name="Alfaro M."/>
            <person name="Sun H."/>
            <person name="Tritt A."/>
            <person name="Yoshinaga Y."/>
            <person name="Zwiers L.-H."/>
            <person name="Turgeon B.G."/>
            <person name="Goodwin S.B."/>
            <person name="Spatafora J.W."/>
            <person name="Crous P.W."/>
            <person name="Grigoriev I.V."/>
        </authorList>
    </citation>
    <scope>NUCLEOTIDE SEQUENCE</scope>
    <source>
        <strain evidence="3 5">CBS 781.70</strain>
    </source>
</reference>
<dbReference type="AlphaFoldDB" id="A0A6G1FRM7"/>
<gene>
    <name evidence="3 5" type="ORF">P152DRAFT_462644</name>
</gene>
<evidence type="ECO:0000313" key="4">
    <source>
        <dbReference type="Proteomes" id="UP000504638"/>
    </source>
</evidence>
<dbReference type="RefSeq" id="XP_033530001.1">
    <property type="nucleotide sequence ID" value="XM_033680391.1"/>
</dbReference>
<evidence type="ECO:0000313" key="5">
    <source>
        <dbReference type="RefSeq" id="XP_033530001.1"/>
    </source>
</evidence>
<feature type="region of interest" description="Disordered" evidence="2">
    <location>
        <begin position="286"/>
        <end position="326"/>
    </location>
</feature>
<feature type="compositionally biased region" description="Basic and acidic residues" evidence="2">
    <location>
        <begin position="458"/>
        <end position="472"/>
    </location>
</feature>
<name>A0A6G1FRM7_9PEZI</name>